<evidence type="ECO:0000313" key="2">
    <source>
        <dbReference type="Proteomes" id="UP001374584"/>
    </source>
</evidence>
<comment type="caution">
    <text evidence="1">The sequence shown here is derived from an EMBL/GenBank/DDBJ whole genome shotgun (WGS) entry which is preliminary data.</text>
</comment>
<proteinExistence type="predicted"/>
<dbReference type="GO" id="GO:0048364">
    <property type="term" value="P:root development"/>
    <property type="evidence" value="ECO:0007669"/>
    <property type="project" value="InterPro"/>
</dbReference>
<dbReference type="InterPro" id="IPR004320">
    <property type="entry name" value="BPS1_pln"/>
</dbReference>
<evidence type="ECO:0000313" key="1">
    <source>
        <dbReference type="EMBL" id="KAK7352110.1"/>
    </source>
</evidence>
<accession>A0AAN9MC51</accession>
<sequence length="301" mass="33711">MPLAPGQSPHASRALSSLHIRSNSFPTAPHSLVSQYEEHLRMLKDCEATSSTSSSSLSHKLDGLLDLQDCTAKLLHLTTKQQVLARECSDKCVDGLLEGSLRLLDICSTAKECLLISKESMHELHSVIRRKKGDETVCTIEGRKYLASRNKLKKAIRKALRNLKAIKSESAVFPSNKDIGALPMLSILTEAEEVTMRSLESLLVFIYDPKGQSRQSTWSAISKLMQPKRVTCDSLESNTNEFETVDATLRSLLRHKSSSIVYLQSHLENLEMCIQDLELGVEQLSRKLIRNRVSLLNIFNH</sequence>
<gene>
    <name evidence="1" type="ORF">VNO80_17528</name>
</gene>
<dbReference type="GO" id="GO:0048367">
    <property type="term" value="P:shoot system development"/>
    <property type="evidence" value="ECO:0007669"/>
    <property type="project" value="InterPro"/>
</dbReference>
<dbReference type="Pfam" id="PF03087">
    <property type="entry name" value="BPS1"/>
    <property type="match status" value="1"/>
</dbReference>
<dbReference type="Proteomes" id="UP001374584">
    <property type="component" value="Unassembled WGS sequence"/>
</dbReference>
<dbReference type="PANTHER" id="PTHR33070">
    <property type="entry name" value="OS06G0725500 PROTEIN"/>
    <property type="match status" value="1"/>
</dbReference>
<keyword evidence="2" id="KW-1185">Reference proteome</keyword>
<dbReference type="AlphaFoldDB" id="A0AAN9MC51"/>
<protein>
    <submittedName>
        <fullName evidence="1">Uncharacterized protein</fullName>
    </submittedName>
</protein>
<organism evidence="1 2">
    <name type="scientific">Phaseolus coccineus</name>
    <name type="common">Scarlet runner bean</name>
    <name type="synonym">Phaseolus multiflorus</name>
    <dbReference type="NCBI Taxonomy" id="3886"/>
    <lineage>
        <taxon>Eukaryota</taxon>
        <taxon>Viridiplantae</taxon>
        <taxon>Streptophyta</taxon>
        <taxon>Embryophyta</taxon>
        <taxon>Tracheophyta</taxon>
        <taxon>Spermatophyta</taxon>
        <taxon>Magnoliopsida</taxon>
        <taxon>eudicotyledons</taxon>
        <taxon>Gunneridae</taxon>
        <taxon>Pentapetalae</taxon>
        <taxon>rosids</taxon>
        <taxon>fabids</taxon>
        <taxon>Fabales</taxon>
        <taxon>Fabaceae</taxon>
        <taxon>Papilionoideae</taxon>
        <taxon>50 kb inversion clade</taxon>
        <taxon>NPAAA clade</taxon>
        <taxon>indigoferoid/millettioid clade</taxon>
        <taxon>Phaseoleae</taxon>
        <taxon>Phaseolus</taxon>
    </lineage>
</organism>
<name>A0AAN9MC51_PHACN</name>
<reference evidence="1 2" key="1">
    <citation type="submission" date="2024-01" db="EMBL/GenBank/DDBJ databases">
        <title>The genomes of 5 underutilized Papilionoideae crops provide insights into root nodulation and disease resistanc.</title>
        <authorList>
            <person name="Jiang F."/>
        </authorList>
    </citation>
    <scope>NUCLEOTIDE SEQUENCE [LARGE SCALE GENOMIC DNA]</scope>
    <source>
        <strain evidence="1">JINMINGXINNONG_FW02</strain>
        <tissue evidence="1">Leaves</tissue>
    </source>
</reference>
<dbReference type="EMBL" id="JAYMYR010000007">
    <property type="protein sequence ID" value="KAK7352110.1"/>
    <property type="molecule type" value="Genomic_DNA"/>
</dbReference>
<dbReference type="PANTHER" id="PTHR33070:SF129">
    <property type="entry name" value="DUF241 DOMAIN PROTEIN"/>
    <property type="match status" value="1"/>
</dbReference>